<feature type="chain" id="PRO_5045876074" description="Secreted protein" evidence="2">
    <location>
        <begin position="27"/>
        <end position="119"/>
    </location>
</feature>
<keyword evidence="4" id="KW-1185">Reference proteome</keyword>
<evidence type="ECO:0000256" key="1">
    <source>
        <dbReference type="SAM" id="MobiDB-lite"/>
    </source>
</evidence>
<comment type="caution">
    <text evidence="3">The sequence shown here is derived from an EMBL/GenBank/DDBJ whole genome shotgun (WGS) entry which is preliminary data.</text>
</comment>
<evidence type="ECO:0000256" key="2">
    <source>
        <dbReference type="SAM" id="SignalP"/>
    </source>
</evidence>
<dbReference type="RefSeq" id="WP_206967426.1">
    <property type="nucleotide sequence ID" value="NZ_JAFLVX010000026.1"/>
</dbReference>
<accession>A0ABS3HUL7</accession>
<gene>
    <name evidence="3" type="ORF">DOK76_10195</name>
</gene>
<feature type="region of interest" description="Disordered" evidence="1">
    <location>
        <begin position="76"/>
        <end position="119"/>
    </location>
</feature>
<proteinExistence type="predicted"/>
<sequence length="119" mass="13524">MKKKMFITSLLSLLLLTFGSSSIAFAITQGSSSDTTSNTYSGCRFNPSNNTLVATPCNNQGTKHYQSCPYYEENATTRAERRAAFPNKEQHTPQHQQMKKRHNQHQSQASHQRQQRGHH</sequence>
<feature type="signal peptide" evidence="2">
    <location>
        <begin position="1"/>
        <end position="26"/>
    </location>
</feature>
<evidence type="ECO:0000313" key="4">
    <source>
        <dbReference type="Proteomes" id="UP000664857"/>
    </source>
</evidence>
<dbReference type="Proteomes" id="UP000664857">
    <property type="component" value="Unassembled WGS sequence"/>
</dbReference>
<name>A0ABS3HUL7_9ENTE</name>
<protein>
    <recommendedName>
        <fullName evidence="5">Secreted protein</fullName>
    </recommendedName>
</protein>
<reference evidence="3 4" key="1">
    <citation type="submission" date="2021-03" db="EMBL/GenBank/DDBJ databases">
        <title>Enterococcal diversity collection.</title>
        <authorList>
            <person name="Gilmore M.S."/>
            <person name="Schwartzman J."/>
            <person name="Van Tyne D."/>
            <person name="Martin M."/>
            <person name="Earl A.M."/>
            <person name="Manson A.L."/>
            <person name="Straub T."/>
            <person name="Salamzade R."/>
            <person name="Saavedra J."/>
            <person name="Lebreton F."/>
            <person name="Prichula J."/>
            <person name="Schaufler K."/>
            <person name="Gaca A."/>
            <person name="Sgardioli B."/>
            <person name="Wagenaar J."/>
            <person name="Strong T."/>
        </authorList>
    </citation>
    <scope>NUCLEOTIDE SEQUENCE [LARGE SCALE GENOMIC DNA]</scope>
    <source>
        <strain evidence="3 4">DIV0080</strain>
    </source>
</reference>
<keyword evidence="2" id="KW-0732">Signal</keyword>
<organism evidence="3 4">
    <name type="scientific">Candidatus Vagococcus giribetii</name>
    <dbReference type="NCBI Taxonomy" id="2230876"/>
    <lineage>
        <taxon>Bacteria</taxon>
        <taxon>Bacillati</taxon>
        <taxon>Bacillota</taxon>
        <taxon>Bacilli</taxon>
        <taxon>Lactobacillales</taxon>
        <taxon>Enterococcaceae</taxon>
        <taxon>Vagococcus</taxon>
    </lineage>
</organism>
<dbReference type="EMBL" id="JAFLVX010000026">
    <property type="protein sequence ID" value="MBO0477444.1"/>
    <property type="molecule type" value="Genomic_DNA"/>
</dbReference>
<feature type="compositionally biased region" description="Basic and acidic residues" evidence="1">
    <location>
        <begin position="78"/>
        <end position="92"/>
    </location>
</feature>
<evidence type="ECO:0000313" key="3">
    <source>
        <dbReference type="EMBL" id="MBO0477444.1"/>
    </source>
</evidence>
<evidence type="ECO:0008006" key="5">
    <source>
        <dbReference type="Google" id="ProtNLM"/>
    </source>
</evidence>